<dbReference type="EMBL" id="BQNB010020189">
    <property type="protein sequence ID" value="GJT93290.1"/>
    <property type="molecule type" value="Genomic_DNA"/>
</dbReference>
<protein>
    <recommendedName>
        <fullName evidence="3">Xylulose kinase-1</fullName>
    </recommendedName>
</protein>
<reference evidence="1" key="1">
    <citation type="journal article" date="2022" name="Int. J. Mol. Sci.">
        <title>Draft Genome of Tanacetum Coccineum: Genomic Comparison of Closely Related Tanacetum-Family Plants.</title>
        <authorList>
            <person name="Yamashiro T."/>
            <person name="Shiraishi A."/>
            <person name="Nakayama K."/>
            <person name="Satake H."/>
        </authorList>
    </citation>
    <scope>NUCLEOTIDE SEQUENCE</scope>
</reference>
<accession>A0ABQ5HZU9</accession>
<evidence type="ECO:0000313" key="1">
    <source>
        <dbReference type="EMBL" id="GJT93290.1"/>
    </source>
</evidence>
<evidence type="ECO:0000313" key="2">
    <source>
        <dbReference type="Proteomes" id="UP001151760"/>
    </source>
</evidence>
<keyword evidence="2" id="KW-1185">Reference proteome</keyword>
<gene>
    <name evidence="1" type="ORF">Tco_1082135</name>
</gene>
<organism evidence="1 2">
    <name type="scientific">Tanacetum coccineum</name>
    <dbReference type="NCBI Taxonomy" id="301880"/>
    <lineage>
        <taxon>Eukaryota</taxon>
        <taxon>Viridiplantae</taxon>
        <taxon>Streptophyta</taxon>
        <taxon>Embryophyta</taxon>
        <taxon>Tracheophyta</taxon>
        <taxon>Spermatophyta</taxon>
        <taxon>Magnoliopsida</taxon>
        <taxon>eudicotyledons</taxon>
        <taxon>Gunneridae</taxon>
        <taxon>Pentapetalae</taxon>
        <taxon>asterids</taxon>
        <taxon>campanulids</taxon>
        <taxon>Asterales</taxon>
        <taxon>Asteraceae</taxon>
        <taxon>Asteroideae</taxon>
        <taxon>Anthemideae</taxon>
        <taxon>Anthemidinae</taxon>
        <taxon>Tanacetum</taxon>
    </lineage>
</organism>
<reference evidence="1" key="2">
    <citation type="submission" date="2022-01" db="EMBL/GenBank/DDBJ databases">
        <authorList>
            <person name="Yamashiro T."/>
            <person name="Shiraishi A."/>
            <person name="Satake H."/>
            <person name="Nakayama K."/>
        </authorList>
    </citation>
    <scope>NUCLEOTIDE SEQUENCE</scope>
</reference>
<evidence type="ECO:0008006" key="3">
    <source>
        <dbReference type="Google" id="ProtNLM"/>
    </source>
</evidence>
<dbReference type="Proteomes" id="UP001151760">
    <property type="component" value="Unassembled WGS sequence"/>
</dbReference>
<name>A0ABQ5HZU9_9ASTR</name>
<sequence length="147" mass="16170">MVAFLEKSEGSEGFHQIIDFLTASHIKNALTECPTLYASPIEQFWQTAALSTNEDGVRGITATIDRKVKVFVSDASIRRHLKLEDSEGLKTLPTAEILSNWLSRELDLDARISLVPLLAADQGRIDDTQISDQPEEQLGVFSAATAL</sequence>
<proteinExistence type="predicted"/>
<comment type="caution">
    <text evidence="1">The sequence shown here is derived from an EMBL/GenBank/DDBJ whole genome shotgun (WGS) entry which is preliminary data.</text>
</comment>